<organism evidence="2 3">
    <name type="scientific">Anaerolinea thermophila (strain DSM 14523 / JCM 11388 / NBRC 100420 / UNI-1)</name>
    <dbReference type="NCBI Taxonomy" id="926569"/>
    <lineage>
        <taxon>Bacteria</taxon>
        <taxon>Bacillati</taxon>
        <taxon>Chloroflexota</taxon>
        <taxon>Anaerolineae</taxon>
        <taxon>Anaerolineales</taxon>
        <taxon>Anaerolineaceae</taxon>
        <taxon>Anaerolinea</taxon>
    </lineage>
</organism>
<proteinExistence type="predicted"/>
<sequence>MKKGWLILYGILMIAMSTVLVAYLSVLLAMQGVSLPWILALPNGYAVKNALVLIPGILLGGMIAWISHSLAVKKNNTFFYYAGPIVIILVVAAVALALYGGACGYCKAVVCSPKPVSECGIKTKLSITLFEIYCKCSTGSLPMWQALGL</sequence>
<dbReference type="Proteomes" id="UP000008922">
    <property type="component" value="Chromosome"/>
</dbReference>
<protein>
    <submittedName>
        <fullName evidence="2">Hypothetical membrane protein</fullName>
    </submittedName>
</protein>
<evidence type="ECO:0000313" key="2">
    <source>
        <dbReference type="EMBL" id="BAJ65164.1"/>
    </source>
</evidence>
<keyword evidence="1" id="KW-1133">Transmembrane helix</keyword>
<keyword evidence="3" id="KW-1185">Reference proteome</keyword>
<keyword evidence="1" id="KW-0472">Membrane</keyword>
<dbReference type="AlphaFoldDB" id="E8N314"/>
<dbReference type="HOGENOM" id="CLU_1745891_0_0_0"/>
<gene>
    <name evidence="2" type="ordered locus">ANT_31380</name>
</gene>
<reference evidence="2 3" key="1">
    <citation type="submission" date="2010-12" db="EMBL/GenBank/DDBJ databases">
        <title>Whole genome sequence of Anaerolinea thermophila UNI-1.</title>
        <authorList>
            <person name="Narita-Yamada S."/>
            <person name="Kishi E."/>
            <person name="Watanabe Y."/>
            <person name="Takasaki K."/>
            <person name="Ankai A."/>
            <person name="Oguchi A."/>
            <person name="Fukui S."/>
            <person name="Takahashi M."/>
            <person name="Yashiro I."/>
            <person name="Hosoyama A."/>
            <person name="Sekiguchi Y."/>
            <person name="Hanada S."/>
            <person name="Fujita N."/>
        </authorList>
    </citation>
    <scope>NUCLEOTIDE SEQUENCE [LARGE SCALE GENOMIC DNA]</scope>
    <source>
        <strain evidence="3">DSM 14523 / JCM 11388 / NBRC 100420 / UNI-1</strain>
    </source>
</reference>
<dbReference type="RefSeq" id="WP_013561505.1">
    <property type="nucleotide sequence ID" value="NC_014960.1"/>
</dbReference>
<dbReference type="KEGG" id="atm:ANT_31380"/>
<name>E8N314_ANATU</name>
<dbReference type="InParanoid" id="E8N314"/>
<feature type="transmembrane region" description="Helical" evidence="1">
    <location>
        <begin position="50"/>
        <end position="66"/>
    </location>
</feature>
<feature type="transmembrane region" description="Helical" evidence="1">
    <location>
        <begin position="78"/>
        <end position="102"/>
    </location>
</feature>
<dbReference type="EMBL" id="AP012029">
    <property type="protein sequence ID" value="BAJ65164.1"/>
    <property type="molecule type" value="Genomic_DNA"/>
</dbReference>
<feature type="transmembrane region" description="Helical" evidence="1">
    <location>
        <begin position="7"/>
        <end position="30"/>
    </location>
</feature>
<accession>E8N314</accession>
<evidence type="ECO:0000256" key="1">
    <source>
        <dbReference type="SAM" id="Phobius"/>
    </source>
</evidence>
<evidence type="ECO:0000313" key="3">
    <source>
        <dbReference type="Proteomes" id="UP000008922"/>
    </source>
</evidence>
<keyword evidence="1" id="KW-0812">Transmembrane</keyword>
<dbReference type="OrthoDB" id="9901927at2"/>
<dbReference type="STRING" id="926569.ANT_31380"/>